<keyword evidence="3" id="KW-1185">Reference proteome</keyword>
<organism evidence="2 3">
    <name type="scientific">Candidatus Syntropharchaeum butanivorans</name>
    <dbReference type="NCBI Taxonomy" id="1839936"/>
    <lineage>
        <taxon>Archaea</taxon>
        <taxon>Methanobacteriati</taxon>
        <taxon>Methanobacteriota</taxon>
        <taxon>Stenosarchaea group</taxon>
        <taxon>Methanomicrobia</taxon>
        <taxon>Methanosarcinales</taxon>
        <taxon>ANME-2 cluster</taxon>
        <taxon>Candidatus Syntropharchaeum</taxon>
    </lineage>
</organism>
<protein>
    <recommendedName>
        <fullName evidence="4">DUF5320 domain-containing protein</fullName>
    </recommendedName>
</protein>
<name>A0A1F2P5Y7_9EURY</name>
<dbReference type="EMBL" id="DRIE01000099">
    <property type="protein sequence ID" value="HEC57388.1"/>
    <property type="molecule type" value="Genomic_DNA"/>
</dbReference>
<accession>A0A1F2P5Y7</accession>
<gene>
    <name evidence="1" type="ORF">ENI32_05855</name>
    <name evidence="2" type="ORF">SBU_000551</name>
</gene>
<evidence type="ECO:0000313" key="1">
    <source>
        <dbReference type="EMBL" id="HEC57388.1"/>
    </source>
</evidence>
<reference evidence="1" key="2">
    <citation type="journal article" date="2020" name="mSystems">
        <title>Genome- and Community-Level Interaction Insights into Carbon Utilization and Element Cycling Functions of Hydrothermarchaeota in Hydrothermal Sediment.</title>
        <authorList>
            <person name="Zhou Z."/>
            <person name="Liu Y."/>
            <person name="Xu W."/>
            <person name="Pan J."/>
            <person name="Luo Z.H."/>
            <person name="Li M."/>
        </authorList>
    </citation>
    <scope>NUCLEOTIDE SEQUENCE [LARGE SCALE GENOMIC DNA]</scope>
    <source>
        <strain evidence="1">HyVt-386</strain>
    </source>
</reference>
<reference evidence="2 3" key="1">
    <citation type="submission" date="2016-05" db="EMBL/GenBank/DDBJ databases">
        <title>Microbial consortia oxidize butane by reversing methanogenesis.</title>
        <authorList>
            <person name="Laso-Perez R."/>
            <person name="Richter M."/>
            <person name="Wegener G."/>
            <person name="Musat F."/>
        </authorList>
    </citation>
    <scope>NUCLEOTIDE SEQUENCE [LARGE SCALE GENOMIC DNA]</scope>
    <source>
        <strain evidence="2">BOX1</strain>
    </source>
</reference>
<evidence type="ECO:0000313" key="2">
    <source>
        <dbReference type="EMBL" id="OFV66584.1"/>
    </source>
</evidence>
<evidence type="ECO:0008006" key="4">
    <source>
        <dbReference type="Google" id="ProtNLM"/>
    </source>
</evidence>
<comment type="caution">
    <text evidence="2">The sequence shown here is derived from an EMBL/GenBank/DDBJ whole genome shotgun (WGS) entry which is preliminary data.</text>
</comment>
<evidence type="ECO:0000313" key="3">
    <source>
        <dbReference type="Proteomes" id="UP000185779"/>
    </source>
</evidence>
<dbReference type="STRING" id="1839936.SBU_000551"/>
<dbReference type="Proteomes" id="UP000185779">
    <property type="component" value="Unassembled WGS sequence"/>
</dbReference>
<dbReference type="AlphaFoldDB" id="A0A1F2P5Y7"/>
<proteinExistence type="predicted"/>
<sequence>MNVYSLEVMWVVWVRGPCRCGFGPHAWLWIPEPYEVMPYPYGWPSPSDEREALERELKVLEERVGEIKKRLEELKG</sequence>
<dbReference type="EMBL" id="LYOR01000002">
    <property type="protein sequence ID" value="OFV66584.1"/>
    <property type="molecule type" value="Genomic_DNA"/>
</dbReference>
<dbReference type="Proteomes" id="UP000885936">
    <property type="component" value="Unassembled WGS sequence"/>
</dbReference>